<evidence type="ECO:0000313" key="2">
    <source>
        <dbReference type="EMBL" id="ACL16988.1"/>
    </source>
</evidence>
<name>B8GJE7_METPE</name>
<dbReference type="KEGG" id="mpl:Mpal_1678"/>
<dbReference type="OrthoDB" id="132176at2157"/>
<dbReference type="GeneID" id="7271241"/>
<accession>B8GJE7</accession>
<evidence type="ECO:0008006" key="4">
    <source>
        <dbReference type="Google" id="ProtNLM"/>
    </source>
</evidence>
<gene>
    <name evidence="2" type="ordered locus">Mpal_1678</name>
</gene>
<reference evidence="2 3" key="1">
    <citation type="journal article" date="2015" name="Genome Announc.">
        <title>Complete Genome Sequence of Methanosphaerula palustris E1-9CT, a Hydrogenotrophic Methanogen Isolated from a Minerotrophic Fen Peatland.</title>
        <authorList>
            <person name="Cadillo-Quiroz H."/>
            <person name="Browne P."/>
            <person name="Kyrpides N."/>
            <person name="Woyke T."/>
            <person name="Goodwin L."/>
            <person name="Detter C."/>
            <person name="Yavitt J.B."/>
            <person name="Zinder S.H."/>
        </authorList>
    </citation>
    <scope>NUCLEOTIDE SEQUENCE [LARGE SCALE GENOMIC DNA]</scope>
    <source>
        <strain evidence="3">ATCC BAA-1556 / DSM 19958 / E1-9c</strain>
    </source>
</reference>
<protein>
    <recommendedName>
        <fullName evidence="4">DUF2178 domain-containing protein</fullName>
    </recommendedName>
</protein>
<organism evidence="2 3">
    <name type="scientific">Methanosphaerula palustris (strain ATCC BAA-1556 / DSM 19958 / E1-9c)</name>
    <dbReference type="NCBI Taxonomy" id="521011"/>
    <lineage>
        <taxon>Archaea</taxon>
        <taxon>Methanobacteriati</taxon>
        <taxon>Methanobacteriota</taxon>
        <taxon>Stenosarchaea group</taxon>
        <taxon>Methanomicrobia</taxon>
        <taxon>Methanomicrobiales</taxon>
        <taxon>Methanoregulaceae</taxon>
        <taxon>Methanosphaerula</taxon>
    </lineage>
</organism>
<keyword evidence="3" id="KW-1185">Reference proteome</keyword>
<feature type="transmembrane region" description="Helical" evidence="1">
    <location>
        <begin position="113"/>
        <end position="132"/>
    </location>
</feature>
<evidence type="ECO:0000313" key="3">
    <source>
        <dbReference type="Proteomes" id="UP000002457"/>
    </source>
</evidence>
<feature type="transmembrane region" description="Helical" evidence="1">
    <location>
        <begin position="31"/>
        <end position="49"/>
    </location>
</feature>
<feature type="transmembrane region" description="Helical" evidence="1">
    <location>
        <begin position="74"/>
        <end position="93"/>
    </location>
</feature>
<dbReference type="STRING" id="521011.Mpal_1678"/>
<feature type="transmembrane region" description="Helical" evidence="1">
    <location>
        <begin position="7"/>
        <end position="25"/>
    </location>
</feature>
<dbReference type="AlphaFoldDB" id="B8GJE7"/>
<sequence length="148" mass="16968">MRKNGFYLLLGIIAIALVGIFWYSVEHNTALLMELSFIVAVAIVYYVKVKCTDFTEDERDIKIAEQAMGRTMQVFWVVFGAVSIGGIMDLFHVPSFAPHSVPPPALIPFSPRMLGYLQLWLLVLMIFLYVGFRLYYARKYGGWETDEE</sequence>
<dbReference type="eggNOG" id="arCOG04440">
    <property type="taxonomic scope" value="Archaea"/>
</dbReference>
<dbReference type="Proteomes" id="UP000002457">
    <property type="component" value="Chromosome"/>
</dbReference>
<evidence type="ECO:0000256" key="1">
    <source>
        <dbReference type="SAM" id="Phobius"/>
    </source>
</evidence>
<proteinExistence type="predicted"/>
<keyword evidence="1" id="KW-0812">Transmembrane</keyword>
<dbReference type="InterPro" id="IPR019235">
    <property type="entry name" value="DUF2178_TM"/>
</dbReference>
<dbReference type="EMBL" id="CP001338">
    <property type="protein sequence ID" value="ACL16988.1"/>
    <property type="molecule type" value="Genomic_DNA"/>
</dbReference>
<keyword evidence="1" id="KW-0472">Membrane</keyword>
<dbReference type="RefSeq" id="WP_012618307.1">
    <property type="nucleotide sequence ID" value="NC_011832.1"/>
</dbReference>
<dbReference type="HOGENOM" id="CLU_147144_0_0_2"/>
<dbReference type="Pfam" id="PF09946">
    <property type="entry name" value="DUF2178"/>
    <property type="match status" value="1"/>
</dbReference>
<keyword evidence="1" id="KW-1133">Transmembrane helix</keyword>